<organism evidence="2 3">
    <name type="scientific">Bryocella elongata</name>
    <dbReference type="NCBI Taxonomy" id="863522"/>
    <lineage>
        <taxon>Bacteria</taxon>
        <taxon>Pseudomonadati</taxon>
        <taxon>Acidobacteriota</taxon>
        <taxon>Terriglobia</taxon>
        <taxon>Terriglobales</taxon>
        <taxon>Acidobacteriaceae</taxon>
        <taxon>Bryocella</taxon>
    </lineage>
</organism>
<dbReference type="RefSeq" id="WP_268807308.1">
    <property type="nucleotide sequence ID" value="NZ_FNVA01000008.1"/>
</dbReference>
<accession>A0A1H6BXT1</accession>
<protein>
    <submittedName>
        <fullName evidence="2">Uncharacterized protein</fullName>
    </submittedName>
</protein>
<dbReference type="Proteomes" id="UP000236728">
    <property type="component" value="Unassembled WGS sequence"/>
</dbReference>
<keyword evidence="1" id="KW-0472">Membrane</keyword>
<dbReference type="AlphaFoldDB" id="A0A1H6BXT1"/>
<dbReference type="EMBL" id="FNVA01000008">
    <property type="protein sequence ID" value="SEG65245.1"/>
    <property type="molecule type" value="Genomic_DNA"/>
</dbReference>
<sequence>MVHPVKTAKAASHKLIFNADAAAIAIALSLAALIRLNIIHRIGW</sequence>
<keyword evidence="3" id="KW-1185">Reference proteome</keyword>
<gene>
    <name evidence="2" type="ORF">SAMN05421819_4021</name>
</gene>
<reference evidence="2 3" key="1">
    <citation type="submission" date="2016-10" db="EMBL/GenBank/DDBJ databases">
        <authorList>
            <person name="de Groot N.N."/>
        </authorList>
    </citation>
    <scope>NUCLEOTIDE SEQUENCE [LARGE SCALE GENOMIC DNA]</scope>
    <source>
        <strain evidence="2 3">DSM 22489</strain>
    </source>
</reference>
<keyword evidence="1" id="KW-1133">Transmembrane helix</keyword>
<proteinExistence type="predicted"/>
<feature type="transmembrane region" description="Helical" evidence="1">
    <location>
        <begin position="15"/>
        <end position="38"/>
    </location>
</feature>
<keyword evidence="1" id="KW-0812">Transmembrane</keyword>
<evidence type="ECO:0000313" key="2">
    <source>
        <dbReference type="EMBL" id="SEG65245.1"/>
    </source>
</evidence>
<name>A0A1H6BXT1_9BACT</name>
<evidence type="ECO:0000313" key="3">
    <source>
        <dbReference type="Proteomes" id="UP000236728"/>
    </source>
</evidence>
<evidence type="ECO:0000256" key="1">
    <source>
        <dbReference type="SAM" id="Phobius"/>
    </source>
</evidence>